<dbReference type="EMBL" id="KL596660">
    <property type="protein sequence ID" value="KER30471.1"/>
    <property type="molecule type" value="Genomic_DNA"/>
</dbReference>
<evidence type="ECO:0000313" key="4">
    <source>
        <dbReference type="Proteomes" id="UP000054324"/>
    </source>
</evidence>
<dbReference type="RefSeq" id="XP_009165752.1">
    <property type="nucleotide sequence ID" value="XM_009167488.1"/>
</dbReference>
<dbReference type="CTD" id="20317270"/>
<dbReference type="CTD" id="20317271"/>
<dbReference type="KEGG" id="ovi:T265_03083"/>
<organism evidence="2 4">
    <name type="scientific">Opisthorchis viverrini</name>
    <name type="common">Southeast Asian liver fluke</name>
    <dbReference type="NCBI Taxonomy" id="6198"/>
    <lineage>
        <taxon>Eukaryota</taxon>
        <taxon>Metazoa</taxon>
        <taxon>Spiralia</taxon>
        <taxon>Lophotrochozoa</taxon>
        <taxon>Platyhelminthes</taxon>
        <taxon>Trematoda</taxon>
        <taxon>Digenea</taxon>
        <taxon>Opisthorchiida</taxon>
        <taxon>Opisthorchiata</taxon>
        <taxon>Opisthorchiidae</taxon>
        <taxon>Opisthorchis</taxon>
    </lineage>
</organism>
<dbReference type="GeneID" id="20317270"/>
<dbReference type="AlphaFoldDB" id="A0A074ZTM5"/>
<gene>
    <name evidence="2" type="ORF">T265_03083</name>
    <name evidence="3" type="ORF">T265_03084</name>
</gene>
<keyword evidence="4" id="KW-1185">Reference proteome</keyword>
<evidence type="ECO:0000313" key="2">
    <source>
        <dbReference type="EMBL" id="KER30471.1"/>
    </source>
</evidence>
<dbReference type="Proteomes" id="UP000054324">
    <property type="component" value="Unassembled WGS sequence"/>
</dbReference>
<accession>A0A074ZTM5</accession>
<reference evidence="2 4" key="1">
    <citation type="submission" date="2013-11" db="EMBL/GenBank/DDBJ databases">
        <title>Opisthorchis viverrini - life in the bile duct.</title>
        <authorList>
            <person name="Young N.D."/>
            <person name="Nagarajan N."/>
            <person name="Lin S.J."/>
            <person name="Korhonen P.K."/>
            <person name="Jex A.R."/>
            <person name="Hall R.S."/>
            <person name="Safavi-Hemami H."/>
            <person name="Kaewkong W."/>
            <person name="Bertrand D."/>
            <person name="Gao S."/>
            <person name="Seet Q."/>
            <person name="Wongkham S."/>
            <person name="Teh B.T."/>
            <person name="Wongkham C."/>
            <person name="Intapan P.M."/>
            <person name="Maleewong W."/>
            <person name="Yang X."/>
            <person name="Hu M."/>
            <person name="Wang Z."/>
            <person name="Hofmann A."/>
            <person name="Sternberg P.W."/>
            <person name="Tan P."/>
            <person name="Wang J."/>
            <person name="Gasser R.B."/>
        </authorList>
    </citation>
    <scope>NUCLEOTIDE SEQUENCE [LARGE SCALE GENOMIC DNA]</scope>
</reference>
<name>A0A074ZTM5_OPIVI</name>
<dbReference type="RefSeq" id="XP_009165753.1">
    <property type="nucleotide sequence ID" value="XM_009167489.1"/>
</dbReference>
<feature type="region of interest" description="Disordered" evidence="1">
    <location>
        <begin position="41"/>
        <end position="62"/>
    </location>
</feature>
<dbReference type="EMBL" id="KL596660">
    <property type="protein sequence ID" value="KER30472.1"/>
    <property type="molecule type" value="Genomic_DNA"/>
</dbReference>
<evidence type="ECO:0000313" key="3">
    <source>
        <dbReference type="EMBL" id="KER30472.1"/>
    </source>
</evidence>
<dbReference type="GeneID" id="20317271"/>
<sequence length="62" mass="6735">MVSDAAVFTVLTGSMIKMNTIWMDGRRGITTDMNYEQTFQAGVPSQPMDRGLVAPGIQDPDA</sequence>
<dbReference type="KEGG" id="ovi:T265_03084"/>
<evidence type="ECO:0000256" key="1">
    <source>
        <dbReference type="SAM" id="MobiDB-lite"/>
    </source>
</evidence>
<protein>
    <submittedName>
        <fullName evidence="2">Uncharacterized protein</fullName>
    </submittedName>
</protein>
<proteinExistence type="predicted"/>